<dbReference type="PANTHER" id="PTHR34075">
    <property type="entry name" value="BLR3430 PROTEIN"/>
    <property type="match status" value="1"/>
</dbReference>
<gene>
    <name evidence="3" type="ORF">KFK14_23025</name>
</gene>
<dbReference type="KEGG" id="spph:KFK14_23025"/>
<dbReference type="PANTHER" id="PTHR34075:SF4">
    <property type="entry name" value="DUF35 DOMAIN-CONTAINING PROTEIN"/>
    <property type="match status" value="1"/>
</dbReference>
<dbReference type="RefSeq" id="WP_212609289.1">
    <property type="nucleotide sequence ID" value="NZ_CP073910.1"/>
</dbReference>
<dbReference type="Pfam" id="PF01796">
    <property type="entry name" value="OB_ChsH2_C"/>
    <property type="match status" value="1"/>
</dbReference>
<dbReference type="SUPFAM" id="SSF50249">
    <property type="entry name" value="Nucleic acid-binding proteins"/>
    <property type="match status" value="1"/>
</dbReference>
<dbReference type="InterPro" id="IPR022002">
    <property type="entry name" value="ChsH2_Znr"/>
</dbReference>
<dbReference type="Gene3D" id="6.10.30.10">
    <property type="match status" value="1"/>
</dbReference>
<evidence type="ECO:0000259" key="1">
    <source>
        <dbReference type="Pfam" id="PF01796"/>
    </source>
</evidence>
<evidence type="ECO:0000313" key="3">
    <source>
        <dbReference type="EMBL" id="QUT05776.1"/>
    </source>
</evidence>
<dbReference type="InterPro" id="IPR052513">
    <property type="entry name" value="Thioester_dehydratase-like"/>
</dbReference>
<dbReference type="Pfam" id="PF12172">
    <property type="entry name" value="zf-ChsH2"/>
    <property type="match status" value="1"/>
</dbReference>
<sequence>MESKTLAPEDRIRIPGLWDFEYSYFAGDTASRFFSILREEGRICGTRCPKCARVLVPARSYCDACFVATTDWQEVGPEGVLDIFSIVGAQFPGLPPPPFVMGYITLDGADTALLNHVVGVDLSDIDEAAKSLMKRPRVRAHFKEKREGRITDFHFQLIDDLA</sequence>
<dbReference type="EMBL" id="CP073910">
    <property type="protein sequence ID" value="QUT05776.1"/>
    <property type="molecule type" value="Genomic_DNA"/>
</dbReference>
<evidence type="ECO:0000313" key="4">
    <source>
        <dbReference type="Proteomes" id="UP000681425"/>
    </source>
</evidence>
<dbReference type="InterPro" id="IPR012340">
    <property type="entry name" value="NA-bd_OB-fold"/>
</dbReference>
<dbReference type="AlphaFoldDB" id="A0A975K6M5"/>
<reference evidence="3" key="1">
    <citation type="submission" date="2021-04" db="EMBL/GenBank/DDBJ databases">
        <title>Isolation of p-tert-butylphenol degrading bacteria Sphingobium phenoxybenzoativorans Tas13 from active sludge.</title>
        <authorList>
            <person name="Li Y."/>
        </authorList>
    </citation>
    <scope>NUCLEOTIDE SEQUENCE</scope>
    <source>
        <strain evidence="3">Tas13</strain>
    </source>
</reference>
<proteinExistence type="predicted"/>
<dbReference type="Proteomes" id="UP000681425">
    <property type="component" value="Chromosome"/>
</dbReference>
<accession>A0A975K6M5</accession>
<feature type="domain" description="ChsH2 rubredoxin-like zinc ribbon" evidence="2">
    <location>
        <begin position="39"/>
        <end position="68"/>
    </location>
</feature>
<evidence type="ECO:0000259" key="2">
    <source>
        <dbReference type="Pfam" id="PF12172"/>
    </source>
</evidence>
<protein>
    <recommendedName>
        <fullName evidence="5">DUF35 domain-containing protein</fullName>
    </recommendedName>
</protein>
<organism evidence="3 4">
    <name type="scientific">Sphingobium phenoxybenzoativorans</name>
    <dbReference type="NCBI Taxonomy" id="1592790"/>
    <lineage>
        <taxon>Bacteria</taxon>
        <taxon>Pseudomonadati</taxon>
        <taxon>Pseudomonadota</taxon>
        <taxon>Alphaproteobacteria</taxon>
        <taxon>Sphingomonadales</taxon>
        <taxon>Sphingomonadaceae</taxon>
        <taxon>Sphingobium</taxon>
    </lineage>
</organism>
<feature type="domain" description="ChsH2 C-terminal OB-fold" evidence="1">
    <location>
        <begin position="72"/>
        <end position="124"/>
    </location>
</feature>
<evidence type="ECO:0008006" key="5">
    <source>
        <dbReference type="Google" id="ProtNLM"/>
    </source>
</evidence>
<dbReference type="InterPro" id="IPR002878">
    <property type="entry name" value="ChsH2_C"/>
</dbReference>
<keyword evidence="4" id="KW-1185">Reference proteome</keyword>
<name>A0A975K6M5_9SPHN</name>